<sequence>MIARETHEYATPVRIGVIGASWRAQYYFRIARELPDRFLVTGVLVRSADSVSRVAAQWGFDATTSLDSFLRAGPYDFVVVSVPVEEAADLVRAVASAGIPVLVETPPASSLEAMEQLYRDTAGAPVQVAEQYRFQPHHAARLSVARSGVLGRISSAHVSVAHGYHGISIIRFAVGVGFEPARISGFEVVDHVVSARGRDAWATDYTETETANITALLQFSGSSGVFEFSIEQYFSPIRARHITIRGSRGELRGDEVDYLTEPGFAAHERLVREETGRDGDLEGSFLRRISLRDTVHWSNNFAPARFSDDELAVAEVMERMAEFARTGAGFYSLADASHDHYLGILMTQAVATGRTLTSAATAWSLESSACIQVPAGD</sequence>
<protein>
    <submittedName>
        <fullName evidence="2">Predicted dehydrogenase</fullName>
    </submittedName>
</protein>
<dbReference type="InterPro" id="IPR000683">
    <property type="entry name" value="Gfo/Idh/MocA-like_OxRdtase_N"/>
</dbReference>
<dbReference type="Gene3D" id="3.30.360.10">
    <property type="entry name" value="Dihydrodipicolinate Reductase, domain 2"/>
    <property type="match status" value="1"/>
</dbReference>
<evidence type="ECO:0000313" key="2">
    <source>
        <dbReference type="EMBL" id="SOE69707.1"/>
    </source>
</evidence>
<accession>A0A2C8ZVA4</accession>
<keyword evidence="3" id="KW-1185">Reference proteome</keyword>
<dbReference type="Pfam" id="PF01408">
    <property type="entry name" value="GFO_IDH_MocA"/>
    <property type="match status" value="1"/>
</dbReference>
<dbReference type="RefSeq" id="WP_097061124.1">
    <property type="nucleotide sequence ID" value="NZ_BMLC01000005.1"/>
</dbReference>
<dbReference type="Gene3D" id="3.40.50.720">
    <property type="entry name" value="NAD(P)-binding Rossmann-like Domain"/>
    <property type="match status" value="1"/>
</dbReference>
<dbReference type="PANTHER" id="PTHR43377">
    <property type="entry name" value="BILIVERDIN REDUCTASE A"/>
    <property type="match status" value="1"/>
</dbReference>
<evidence type="ECO:0000259" key="1">
    <source>
        <dbReference type="Pfam" id="PF01408"/>
    </source>
</evidence>
<proteinExistence type="predicted"/>
<dbReference type="InterPro" id="IPR036291">
    <property type="entry name" value="NAD(P)-bd_dom_sf"/>
</dbReference>
<dbReference type="GO" id="GO:0000166">
    <property type="term" value="F:nucleotide binding"/>
    <property type="evidence" value="ECO:0007669"/>
    <property type="project" value="InterPro"/>
</dbReference>
<gene>
    <name evidence="2" type="ORF">SAMN06296378_2038</name>
</gene>
<dbReference type="SUPFAM" id="SSF51735">
    <property type="entry name" value="NAD(P)-binding Rossmann-fold domains"/>
    <property type="match status" value="1"/>
</dbReference>
<dbReference type="AlphaFoldDB" id="A0A2C8ZVA4"/>
<feature type="domain" description="Gfo/Idh/MocA-like oxidoreductase N-terminal" evidence="1">
    <location>
        <begin position="13"/>
        <end position="128"/>
    </location>
</feature>
<evidence type="ECO:0000313" key="3">
    <source>
        <dbReference type="Proteomes" id="UP000219440"/>
    </source>
</evidence>
<dbReference type="PANTHER" id="PTHR43377:SF1">
    <property type="entry name" value="BILIVERDIN REDUCTASE A"/>
    <property type="match status" value="1"/>
</dbReference>
<reference evidence="2 3" key="1">
    <citation type="submission" date="2017-09" db="EMBL/GenBank/DDBJ databases">
        <authorList>
            <person name="Ehlers B."/>
            <person name="Leendertz F.H."/>
        </authorList>
    </citation>
    <scope>NUCLEOTIDE SEQUENCE [LARGE SCALE GENOMIC DNA]</scope>
    <source>
        <strain evidence="2 3">CGMCC 1.05381</strain>
    </source>
</reference>
<dbReference type="OrthoDB" id="9772350at2"/>
<name>A0A2C8ZVA4_9MICO</name>
<dbReference type="EMBL" id="OCST01000004">
    <property type="protein sequence ID" value="SOE69707.1"/>
    <property type="molecule type" value="Genomic_DNA"/>
</dbReference>
<organism evidence="2 3">
    <name type="scientific">Salinibacterium xinjiangense</name>
    <dbReference type="NCBI Taxonomy" id="386302"/>
    <lineage>
        <taxon>Bacteria</taxon>
        <taxon>Bacillati</taxon>
        <taxon>Actinomycetota</taxon>
        <taxon>Actinomycetes</taxon>
        <taxon>Micrococcales</taxon>
        <taxon>Microbacteriaceae</taxon>
        <taxon>Salinibacterium</taxon>
    </lineage>
</organism>
<dbReference type="InterPro" id="IPR051450">
    <property type="entry name" value="Gfo/Idh/MocA_Oxidoreductases"/>
</dbReference>
<dbReference type="Proteomes" id="UP000219440">
    <property type="component" value="Unassembled WGS sequence"/>
</dbReference>